<proteinExistence type="predicted"/>
<keyword evidence="3" id="KW-1185">Reference proteome</keyword>
<dbReference type="RefSeq" id="WP_345643252.1">
    <property type="nucleotide sequence ID" value="NZ_BAABLY010000015.1"/>
</dbReference>
<reference evidence="2 3" key="1">
    <citation type="submission" date="2024-03" db="EMBL/GenBank/DDBJ databases">
        <title>Draft genome sequence of Pseudonocardia tropica JCM 19149.</title>
        <authorList>
            <person name="Butdee W."/>
            <person name="Duangmal K."/>
        </authorList>
    </citation>
    <scope>NUCLEOTIDE SEQUENCE [LARGE SCALE GENOMIC DNA]</scope>
    <source>
        <strain evidence="2 3">JCM 19149</strain>
    </source>
</reference>
<organism evidence="2 3">
    <name type="scientific">Pseudonocardia tropica</name>
    <dbReference type="NCBI Taxonomy" id="681289"/>
    <lineage>
        <taxon>Bacteria</taxon>
        <taxon>Bacillati</taxon>
        <taxon>Actinomycetota</taxon>
        <taxon>Actinomycetes</taxon>
        <taxon>Pseudonocardiales</taxon>
        <taxon>Pseudonocardiaceae</taxon>
        <taxon>Pseudonocardia</taxon>
    </lineage>
</organism>
<evidence type="ECO:0000313" key="3">
    <source>
        <dbReference type="Proteomes" id="UP001464923"/>
    </source>
</evidence>
<dbReference type="InterPro" id="IPR001544">
    <property type="entry name" value="Aminotrans_IV"/>
</dbReference>
<dbReference type="Gene3D" id="3.20.10.10">
    <property type="entry name" value="D-amino Acid Aminotransferase, subunit A, domain 2"/>
    <property type="match status" value="1"/>
</dbReference>
<feature type="domain" description="Chorismate-utilising enzyme C-terminal" evidence="1">
    <location>
        <begin position="187"/>
        <end position="445"/>
    </location>
</feature>
<dbReference type="Pfam" id="PF01063">
    <property type="entry name" value="Aminotran_4"/>
    <property type="match status" value="1"/>
</dbReference>
<dbReference type="PANTHER" id="PTHR11236:SF50">
    <property type="entry name" value="AMINODEOXYCHORISMATE SYNTHASE COMPONENT 1"/>
    <property type="match status" value="1"/>
</dbReference>
<dbReference type="InterPro" id="IPR005801">
    <property type="entry name" value="ADC_synthase"/>
</dbReference>
<name>A0ABV1K188_9PSEU</name>
<gene>
    <name evidence="2" type="ORF">WHI96_24570</name>
</gene>
<dbReference type="InterPro" id="IPR019999">
    <property type="entry name" value="Anth_synth_I-like"/>
</dbReference>
<dbReference type="Pfam" id="PF00425">
    <property type="entry name" value="Chorismate_bind"/>
    <property type="match status" value="1"/>
</dbReference>
<dbReference type="SUPFAM" id="SSF56322">
    <property type="entry name" value="ADC synthase"/>
    <property type="match status" value="1"/>
</dbReference>
<dbReference type="PRINTS" id="PR00095">
    <property type="entry name" value="ANTSNTHASEI"/>
</dbReference>
<dbReference type="Gene3D" id="3.30.470.10">
    <property type="match status" value="1"/>
</dbReference>
<dbReference type="InterPro" id="IPR043131">
    <property type="entry name" value="BCAT-like_N"/>
</dbReference>
<dbReference type="SUPFAM" id="SSF56752">
    <property type="entry name" value="D-aminoacid aminotransferase-like PLP-dependent enzymes"/>
    <property type="match status" value="1"/>
</dbReference>
<dbReference type="PANTHER" id="PTHR11236">
    <property type="entry name" value="AMINOBENZOATE/ANTHRANILATE SYNTHASE"/>
    <property type="match status" value="1"/>
</dbReference>
<evidence type="ECO:0000259" key="1">
    <source>
        <dbReference type="Pfam" id="PF00425"/>
    </source>
</evidence>
<dbReference type="EMBL" id="JBEDNP010000021">
    <property type="protein sequence ID" value="MEQ3541991.1"/>
    <property type="molecule type" value="Genomic_DNA"/>
</dbReference>
<evidence type="ECO:0000313" key="2">
    <source>
        <dbReference type="EMBL" id="MEQ3541991.1"/>
    </source>
</evidence>
<dbReference type="InterPro" id="IPR036038">
    <property type="entry name" value="Aminotransferase-like"/>
</dbReference>
<dbReference type="Proteomes" id="UP001464923">
    <property type="component" value="Unassembled WGS sequence"/>
</dbReference>
<protein>
    <submittedName>
        <fullName evidence="2">Chorismate-binding protein</fullName>
    </submittedName>
</protein>
<accession>A0ABV1K188</accession>
<sequence length="703" mass="73365">MTSTAPARTGLHRVPVPDGVAPSGVAAAVRRLAHRPRLVAFGGSWSWGALVATDPVLTAPDGADPFAVLDAPPRSARPEAGPVAGTGTGAGGAVGGGWFGLLDHAPPGVRPTAALSWYRDVLRHDGERWWFEALVAGGTLPGLPDHPGAVHPDAGSAERRYTQLCADLARPAPDRTARIAVTRWPDRDAHLAAVERCVTEIRRGEIFQANIATRLEVRLDGDPHEAWARLVEPVAPARAALVVTPERAAVGASPELFLQRDGDRVTTAPIKGTRPRTGGDADDAERARLGASVKDAAENVMIVDLMRNDLARVARPGGVRPGRLLVVEPHPGVWHLVSRVHATLRDDVTDADLLAATFPPGSVTGAPKIRACEVIADCEDGDRGLFTGAVGGVSPLAGLELNVAIRTLDLGAAGPDGSRTGRLGVGGGITVDSDPAEEFGEVLTKAAPVLAALGGPPRPVRPPVTRPADRAAGLFETLACVDGRARRVGEHAARLRRSYLAVTGRPLDARVEAEVAAAVAGLGGHQRVRVEATPDDPSRVVVRAVPWPGPVPLDAQGGVVAVVRRSADGEAHKFVDRRRLDAHEAGVADGDVSPLLCDPAGLVLETTRSAVAAVHRGRLWAPPLDGRILPGTGRRALLDLLGPGAVRIAPLPLAALAEADGFLLVNALRGVQWVRRVEDDGHTVAAWAAPDPLTHRLAAALSR</sequence>
<dbReference type="InterPro" id="IPR015890">
    <property type="entry name" value="Chorismate_C"/>
</dbReference>
<dbReference type="Gene3D" id="3.60.120.10">
    <property type="entry name" value="Anthranilate synthase"/>
    <property type="match status" value="1"/>
</dbReference>
<dbReference type="InterPro" id="IPR043132">
    <property type="entry name" value="BCAT-like_C"/>
</dbReference>
<comment type="caution">
    <text evidence="2">The sequence shown here is derived from an EMBL/GenBank/DDBJ whole genome shotgun (WGS) entry which is preliminary data.</text>
</comment>